<proteinExistence type="predicted"/>
<keyword evidence="1" id="KW-0732">Signal</keyword>
<protein>
    <recommendedName>
        <fullName evidence="4">Lipoprotein</fullName>
    </recommendedName>
</protein>
<evidence type="ECO:0000313" key="2">
    <source>
        <dbReference type="EMBL" id="SFF46603.1"/>
    </source>
</evidence>
<dbReference type="OrthoDB" id="5519891at2"/>
<dbReference type="AlphaFoldDB" id="A0A1I2IYB3"/>
<sequence>MTPWLLRKLALCHAMALATLALGLVACASQRPPDPPPLVEARIALQFEAVVRVAEPQSGDGEPFRGAFVEQDDGTRWVVTSRADSPFHELRDRRVTVEGTPYKPPGQTTAMKHLRVTVMKLVEVGADNLLESPSLVEIHGEETLSGRFEMFTYPEGTKLAGEKMLVFVDERGTSYRLARVSRTARRGKVVTVTGHRVEPTPFIARPGGPYLWIVDIRR</sequence>
<evidence type="ECO:0008006" key="4">
    <source>
        <dbReference type="Google" id="ProtNLM"/>
    </source>
</evidence>
<dbReference type="EMBL" id="FOMX01000094">
    <property type="protein sequence ID" value="SFF46603.1"/>
    <property type="molecule type" value="Genomic_DNA"/>
</dbReference>
<accession>A0A1I2IYB3</accession>
<feature type="signal peptide" evidence="1">
    <location>
        <begin position="1"/>
        <end position="28"/>
    </location>
</feature>
<dbReference type="Proteomes" id="UP000199400">
    <property type="component" value="Unassembled WGS sequence"/>
</dbReference>
<gene>
    <name evidence="2" type="ORF">SAMN02745121_09040</name>
</gene>
<reference evidence="3" key="1">
    <citation type="submission" date="2016-10" db="EMBL/GenBank/DDBJ databases">
        <authorList>
            <person name="Varghese N."/>
            <person name="Submissions S."/>
        </authorList>
    </citation>
    <scope>NUCLEOTIDE SEQUENCE [LARGE SCALE GENOMIC DNA]</scope>
    <source>
        <strain evidence="3">ATCC 25963</strain>
    </source>
</reference>
<keyword evidence="3" id="KW-1185">Reference proteome</keyword>
<organism evidence="2 3">
    <name type="scientific">Nannocystis exedens</name>
    <dbReference type="NCBI Taxonomy" id="54"/>
    <lineage>
        <taxon>Bacteria</taxon>
        <taxon>Pseudomonadati</taxon>
        <taxon>Myxococcota</taxon>
        <taxon>Polyangia</taxon>
        <taxon>Nannocystales</taxon>
        <taxon>Nannocystaceae</taxon>
        <taxon>Nannocystis</taxon>
    </lineage>
</organism>
<name>A0A1I2IYB3_9BACT</name>
<evidence type="ECO:0000313" key="3">
    <source>
        <dbReference type="Proteomes" id="UP000199400"/>
    </source>
</evidence>
<dbReference type="RefSeq" id="WP_143141569.1">
    <property type="nucleotide sequence ID" value="NZ_NETK01000001.1"/>
</dbReference>
<evidence type="ECO:0000256" key="1">
    <source>
        <dbReference type="SAM" id="SignalP"/>
    </source>
</evidence>
<feature type="chain" id="PRO_5011532330" description="Lipoprotein" evidence="1">
    <location>
        <begin position="29"/>
        <end position="218"/>
    </location>
</feature>
<dbReference type="PROSITE" id="PS51257">
    <property type="entry name" value="PROKAR_LIPOPROTEIN"/>
    <property type="match status" value="1"/>
</dbReference>